<sequence length="301" mass="34039">MQWGQIKLLFILSFLILDLFLLQQFLSKQAEDELGQISTVAESVETDLQENDITVAEDAIPDNLPEASEIVSKSNSAFSEEIMSQIEEIDDSNQQIELDEDRQVVKVTLEEPIEVTEDTLQDEVDSLIPFSSQYSYWGWNEDEGAAMFFQAVDNQTVYFNKGGLLLVNIEDSEITGYVASLLSFSDEESSMNEFNQSDVNLEPLNAIRTLLENGYIQPGDEVTSMDIGYHTSFDLAPGEENGSQVFTSTWKVTVNGERNHFVYALYGTVIENIDEASFISDIKRTYDFENPMPEQTSFKKK</sequence>
<evidence type="ECO:0000259" key="1">
    <source>
        <dbReference type="Pfam" id="PF09648"/>
    </source>
</evidence>
<dbReference type="Gene3D" id="2.40.128.690">
    <property type="entry name" value="YycH protein, domain 3-like"/>
    <property type="match status" value="1"/>
</dbReference>
<dbReference type="EMBL" id="FOSB01000007">
    <property type="protein sequence ID" value="SFK10357.1"/>
    <property type="molecule type" value="Genomic_DNA"/>
</dbReference>
<reference evidence="3" key="1">
    <citation type="submission" date="2016-10" db="EMBL/GenBank/DDBJ databases">
        <authorList>
            <person name="Varghese N."/>
            <person name="Submissions S."/>
        </authorList>
    </citation>
    <scope>NUCLEOTIDE SEQUENCE [LARGE SCALE GENOMIC DNA]</scope>
    <source>
        <strain evidence="3">CGMCC 1.3704</strain>
    </source>
</reference>
<evidence type="ECO:0000313" key="2">
    <source>
        <dbReference type="EMBL" id="SFK10357.1"/>
    </source>
</evidence>
<feature type="domain" description="Regulatory protein YycH-like" evidence="1">
    <location>
        <begin position="38"/>
        <end position="259"/>
    </location>
</feature>
<dbReference type="GO" id="GO:0016020">
    <property type="term" value="C:membrane"/>
    <property type="evidence" value="ECO:0007669"/>
    <property type="project" value="InterPro"/>
</dbReference>
<dbReference type="AlphaFoldDB" id="A0A1I3WU23"/>
<gene>
    <name evidence="2" type="ORF">SAMN04487936_107119</name>
</gene>
<dbReference type="Proteomes" id="UP000183557">
    <property type="component" value="Unassembled WGS sequence"/>
</dbReference>
<organism evidence="2 3">
    <name type="scientific">Halobacillus dabanensis</name>
    <dbReference type="NCBI Taxonomy" id="240302"/>
    <lineage>
        <taxon>Bacteria</taxon>
        <taxon>Bacillati</taxon>
        <taxon>Bacillota</taxon>
        <taxon>Bacilli</taxon>
        <taxon>Bacillales</taxon>
        <taxon>Bacillaceae</taxon>
        <taxon>Halobacillus</taxon>
    </lineage>
</organism>
<keyword evidence="3" id="KW-1185">Reference proteome</keyword>
<dbReference type="RefSeq" id="WP_075037041.1">
    <property type="nucleotide sequence ID" value="NZ_FOSB01000007.1"/>
</dbReference>
<proteinExistence type="predicted"/>
<protein>
    <submittedName>
        <fullName evidence="2">Two-component signal transduction system YycFG, regulatory protein YycI</fullName>
    </submittedName>
</protein>
<dbReference type="Pfam" id="PF09648">
    <property type="entry name" value="YycI"/>
    <property type="match status" value="1"/>
</dbReference>
<dbReference type="InterPro" id="IPR018604">
    <property type="entry name" value="YycI-like"/>
</dbReference>
<dbReference type="OrthoDB" id="2388036at2"/>
<accession>A0A1I3WU23</accession>
<evidence type="ECO:0000313" key="3">
    <source>
        <dbReference type="Proteomes" id="UP000183557"/>
    </source>
</evidence>
<name>A0A1I3WU23_HALDA</name>